<organism evidence="1 2">
    <name type="scientific">Qipengyuania gaetbuli</name>
    <dbReference type="NCBI Taxonomy" id="266952"/>
    <lineage>
        <taxon>Bacteria</taxon>
        <taxon>Pseudomonadati</taxon>
        <taxon>Pseudomonadota</taxon>
        <taxon>Alphaproteobacteria</taxon>
        <taxon>Sphingomonadales</taxon>
        <taxon>Erythrobacteraceae</taxon>
        <taxon>Qipengyuania</taxon>
    </lineage>
</organism>
<dbReference type="SUPFAM" id="SSF47240">
    <property type="entry name" value="Ferritin-like"/>
    <property type="match status" value="1"/>
</dbReference>
<proteinExistence type="predicted"/>
<reference evidence="1 2" key="1">
    <citation type="submission" date="2019-12" db="EMBL/GenBank/DDBJ databases">
        <title>Genomic-based taxomic classification of the family Erythrobacteraceae.</title>
        <authorList>
            <person name="Xu L."/>
        </authorList>
    </citation>
    <scope>NUCLEOTIDE SEQUENCE [LARGE SCALE GENOMIC DNA]</scope>
    <source>
        <strain evidence="1 2">DSM 16225</strain>
    </source>
</reference>
<accession>A0A844XUE8</accession>
<dbReference type="InterPro" id="IPR022612">
    <property type="entry name" value="Ald_deCOase"/>
</dbReference>
<gene>
    <name evidence="1" type="ORF">GRI42_00100</name>
</gene>
<dbReference type="EMBL" id="WTYF01000002">
    <property type="protein sequence ID" value="MXO49705.1"/>
    <property type="molecule type" value="Genomic_DNA"/>
</dbReference>
<dbReference type="InterPro" id="IPR009078">
    <property type="entry name" value="Ferritin-like_SF"/>
</dbReference>
<keyword evidence="2" id="KW-1185">Reference proteome</keyword>
<evidence type="ECO:0000313" key="2">
    <source>
        <dbReference type="Proteomes" id="UP000444185"/>
    </source>
</evidence>
<evidence type="ECO:0000313" key="1">
    <source>
        <dbReference type="EMBL" id="MXO49705.1"/>
    </source>
</evidence>
<dbReference type="AlphaFoldDB" id="A0A844XUE8"/>
<dbReference type="Proteomes" id="UP000444185">
    <property type="component" value="Unassembled WGS sequence"/>
</dbReference>
<dbReference type="GO" id="GO:0071771">
    <property type="term" value="F:aldehyde oxygenase (deformylating) activity"/>
    <property type="evidence" value="ECO:0007669"/>
    <property type="project" value="InterPro"/>
</dbReference>
<dbReference type="Pfam" id="PF11266">
    <property type="entry name" value="Ald_deCOase"/>
    <property type="match status" value="1"/>
</dbReference>
<comment type="caution">
    <text evidence="1">The sequence shown here is derived from an EMBL/GenBank/DDBJ whole genome shotgun (WGS) entry which is preliminary data.</text>
</comment>
<dbReference type="RefSeq" id="WP_160606051.1">
    <property type="nucleotide sequence ID" value="NZ_WTYF01000002.1"/>
</dbReference>
<name>A0A844XUE8_9SPHN</name>
<sequence>MESAPGIQIERDLSQIYGDLLSQAITGELVGMLNYASLATLAPDIGGQTAAVRHAAAELRHAENFRQVAKECGLETIVNPGALRWGQVRAAFLRYATEGNLIACLLIQEVMLESMAVALYSELGKLPDKRIAKVFAVTAKEEAHHVDAGLDHLSIAASRDPEGFADLVEAVHDEVMFAIAEMLAGEEGEDAHCGLCAGNCVKQSLPEVGLERSKLRGRALRHYLESLDSLGIPGERSLAWVSRLPL</sequence>
<dbReference type="InterPro" id="IPR012347">
    <property type="entry name" value="Ferritin-like"/>
</dbReference>
<dbReference type="OrthoDB" id="482319at2"/>
<protein>
    <submittedName>
        <fullName evidence="1">Long-chain fatty aldehyde decarbonylase</fullName>
    </submittedName>
</protein>
<dbReference type="CDD" id="cd00657">
    <property type="entry name" value="Ferritin_like"/>
    <property type="match status" value="1"/>
</dbReference>
<dbReference type="Gene3D" id="1.20.1260.10">
    <property type="match status" value="1"/>
</dbReference>